<protein>
    <submittedName>
        <fullName evidence="1">Uncharacterized protein</fullName>
    </submittedName>
</protein>
<dbReference type="RefSeq" id="WP_181675842.1">
    <property type="nucleotide sequence ID" value="NZ_JABJVM010000003.1"/>
</dbReference>
<reference evidence="1 2" key="1">
    <citation type="submission" date="2020-08" db="EMBL/GenBank/DDBJ databases">
        <title>Listeria ohnekaius sp. nov. and Listeria portnoyii sp. nov. isolated from non-agricultural and natural environments.</title>
        <authorList>
            <person name="Weller D."/>
            <person name="Belias A.M."/>
            <person name="Liao J."/>
            <person name="Guo S."/>
            <person name="Orsi R.H."/>
            <person name="Wiedmann M."/>
        </authorList>
    </citation>
    <scope>NUCLEOTIDE SEQUENCE [LARGE SCALE GENOMIC DNA]</scope>
    <source>
        <strain evidence="1 2">FSL W9-0585</strain>
    </source>
</reference>
<dbReference type="AlphaFoldDB" id="A0A7W1YFG7"/>
<sequence>MNMNGRMEFNVQLSYILFVRNLSKGRYFFDFEPLIGDMSADAERVLGEIWSEATKSAIYDIPVDTVKSLFGDEEDYQNSCVYFEDWIETKRPASLLTEILVTFKADFATVKNSCFCVVYDQIPASWSRINQEPIDYVNDDAVTGNSSKIVSISELLIR</sequence>
<gene>
    <name evidence="1" type="ORF">HPK16_04625</name>
</gene>
<name>A0A7W1YFG7_9LIST</name>
<organism evidence="1 2">
    <name type="scientific">Listeria rustica</name>
    <dbReference type="NCBI Taxonomy" id="2713503"/>
    <lineage>
        <taxon>Bacteria</taxon>
        <taxon>Bacillati</taxon>
        <taxon>Bacillota</taxon>
        <taxon>Bacilli</taxon>
        <taxon>Bacillales</taxon>
        <taxon>Listeriaceae</taxon>
        <taxon>Listeria</taxon>
    </lineage>
</organism>
<keyword evidence="2" id="KW-1185">Reference proteome</keyword>
<evidence type="ECO:0000313" key="1">
    <source>
        <dbReference type="EMBL" id="MBA3925622.1"/>
    </source>
</evidence>
<proteinExistence type="predicted"/>
<comment type="caution">
    <text evidence="1">The sequence shown here is derived from an EMBL/GenBank/DDBJ whole genome shotgun (WGS) entry which is preliminary data.</text>
</comment>
<accession>A0A7W1YFG7</accession>
<dbReference type="Proteomes" id="UP000548787">
    <property type="component" value="Unassembled WGS sequence"/>
</dbReference>
<evidence type="ECO:0000313" key="2">
    <source>
        <dbReference type="Proteomes" id="UP000548787"/>
    </source>
</evidence>
<dbReference type="EMBL" id="JABJVM010000003">
    <property type="protein sequence ID" value="MBA3925622.1"/>
    <property type="molecule type" value="Genomic_DNA"/>
</dbReference>